<evidence type="ECO:0000259" key="9">
    <source>
        <dbReference type="Pfam" id="PF13303"/>
    </source>
</evidence>
<feature type="transmembrane region" description="Helical" evidence="8">
    <location>
        <begin position="12"/>
        <end position="33"/>
    </location>
</feature>
<reference evidence="10" key="1">
    <citation type="submission" date="2019-08" db="EMBL/GenBank/DDBJ databases">
        <authorList>
            <person name="Kucharzyk K."/>
            <person name="Murdoch R.W."/>
            <person name="Higgins S."/>
            <person name="Loffler F."/>
        </authorList>
    </citation>
    <scope>NUCLEOTIDE SEQUENCE</scope>
</reference>
<evidence type="ECO:0000256" key="8">
    <source>
        <dbReference type="SAM" id="Phobius"/>
    </source>
</evidence>
<dbReference type="GO" id="GO:0005886">
    <property type="term" value="C:plasma membrane"/>
    <property type="evidence" value="ECO:0007669"/>
    <property type="project" value="UniProtKB-SubCell"/>
</dbReference>
<keyword evidence="5 8" id="KW-0812">Transmembrane</keyword>
<accession>A0A645EXL2</accession>
<feature type="domain" description="Phosphotransferase system EIIC" evidence="9">
    <location>
        <begin position="1"/>
        <end position="102"/>
    </location>
</feature>
<proteinExistence type="predicted"/>
<feature type="transmembrane region" description="Helical" evidence="8">
    <location>
        <begin position="64"/>
        <end position="86"/>
    </location>
</feature>
<gene>
    <name evidence="10" type="ORF">SDC9_154007</name>
</gene>
<evidence type="ECO:0000256" key="3">
    <source>
        <dbReference type="ARBA" id="ARBA00022475"/>
    </source>
</evidence>
<evidence type="ECO:0000256" key="1">
    <source>
        <dbReference type="ARBA" id="ARBA00004651"/>
    </source>
</evidence>
<evidence type="ECO:0000256" key="7">
    <source>
        <dbReference type="ARBA" id="ARBA00023136"/>
    </source>
</evidence>
<dbReference type="GO" id="GO:0009401">
    <property type="term" value="P:phosphoenolpyruvate-dependent sugar phosphotransferase system"/>
    <property type="evidence" value="ECO:0007669"/>
    <property type="project" value="InterPro"/>
</dbReference>
<organism evidence="10">
    <name type="scientific">bioreactor metagenome</name>
    <dbReference type="NCBI Taxonomy" id="1076179"/>
    <lineage>
        <taxon>unclassified sequences</taxon>
        <taxon>metagenomes</taxon>
        <taxon>ecological metagenomes</taxon>
    </lineage>
</organism>
<evidence type="ECO:0000313" key="10">
    <source>
        <dbReference type="EMBL" id="MPN06751.1"/>
    </source>
</evidence>
<dbReference type="Pfam" id="PF13303">
    <property type="entry name" value="PTS_EIIC_2"/>
    <property type="match status" value="1"/>
</dbReference>
<evidence type="ECO:0000256" key="2">
    <source>
        <dbReference type="ARBA" id="ARBA00022448"/>
    </source>
</evidence>
<protein>
    <recommendedName>
        <fullName evidence="9">Phosphotransferase system EIIC domain-containing protein</fullName>
    </recommendedName>
</protein>
<evidence type="ECO:0000256" key="6">
    <source>
        <dbReference type="ARBA" id="ARBA00022989"/>
    </source>
</evidence>
<evidence type="ECO:0000256" key="4">
    <source>
        <dbReference type="ARBA" id="ARBA00022597"/>
    </source>
</evidence>
<name>A0A645EXL2_9ZZZZ</name>
<evidence type="ECO:0000256" key="5">
    <source>
        <dbReference type="ARBA" id="ARBA00022692"/>
    </source>
</evidence>
<sequence>MIQFKNIIKKPVIWLPTIIASAILGPIVGILGYQCDASGAGMGTCAFVGQIASVSGMTAAGAPWWQTTIFIGVFQIILPFVLVYLIDLLFRKKGWIIKGDLTL</sequence>
<comment type="caution">
    <text evidence="10">The sequence shown here is derived from an EMBL/GenBank/DDBJ whole genome shotgun (WGS) entry which is preliminary data.</text>
</comment>
<keyword evidence="2" id="KW-0813">Transport</keyword>
<dbReference type="InterPro" id="IPR003352">
    <property type="entry name" value="PTS_EIIC"/>
</dbReference>
<keyword evidence="6 8" id="KW-1133">Transmembrane helix</keyword>
<dbReference type="AlphaFoldDB" id="A0A645EXL2"/>
<dbReference type="GO" id="GO:0008982">
    <property type="term" value="F:protein-N(PI)-phosphohistidine-sugar phosphotransferase activity"/>
    <property type="evidence" value="ECO:0007669"/>
    <property type="project" value="InterPro"/>
</dbReference>
<keyword evidence="3" id="KW-1003">Cell membrane</keyword>
<keyword evidence="7 8" id="KW-0472">Membrane</keyword>
<dbReference type="EMBL" id="VSSQ01052696">
    <property type="protein sequence ID" value="MPN06751.1"/>
    <property type="molecule type" value="Genomic_DNA"/>
</dbReference>
<comment type="subcellular location">
    <subcellularLocation>
        <location evidence="1">Cell membrane</location>
        <topology evidence="1">Multi-pass membrane protein</topology>
    </subcellularLocation>
</comment>
<keyword evidence="4" id="KW-0762">Sugar transport</keyword>